<sequence length="91" mass="9751">MSIFALPPPPPLWGFAPADGDLVRRRLLRPRGGPAWHRASGSFLNGRRWGRPGGNRGGASRGQGAGLRLRGLIDRAPKPRSAGLQPLGRKV</sequence>
<evidence type="ECO:0000313" key="2">
    <source>
        <dbReference type="EMBL" id="CAI9164589.1"/>
    </source>
</evidence>
<dbReference type="Proteomes" id="UP001176941">
    <property type="component" value="Chromosome 23"/>
</dbReference>
<reference evidence="2" key="1">
    <citation type="submission" date="2023-04" db="EMBL/GenBank/DDBJ databases">
        <authorList>
            <consortium name="ELIXIR-Norway"/>
        </authorList>
    </citation>
    <scope>NUCLEOTIDE SEQUENCE [LARGE SCALE GENOMIC DNA]</scope>
</reference>
<name>A0ABN8YSZ3_RANTA</name>
<feature type="region of interest" description="Disordered" evidence="1">
    <location>
        <begin position="34"/>
        <end position="64"/>
    </location>
</feature>
<protein>
    <submittedName>
        <fullName evidence="2">Uncharacterized protein</fullName>
    </submittedName>
</protein>
<feature type="region of interest" description="Disordered" evidence="1">
    <location>
        <begin position="72"/>
        <end position="91"/>
    </location>
</feature>
<organism evidence="2 3">
    <name type="scientific">Rangifer tarandus platyrhynchus</name>
    <name type="common">Svalbard reindeer</name>
    <dbReference type="NCBI Taxonomy" id="3082113"/>
    <lineage>
        <taxon>Eukaryota</taxon>
        <taxon>Metazoa</taxon>
        <taxon>Chordata</taxon>
        <taxon>Craniata</taxon>
        <taxon>Vertebrata</taxon>
        <taxon>Euteleostomi</taxon>
        <taxon>Mammalia</taxon>
        <taxon>Eutheria</taxon>
        <taxon>Laurasiatheria</taxon>
        <taxon>Artiodactyla</taxon>
        <taxon>Ruminantia</taxon>
        <taxon>Pecora</taxon>
        <taxon>Cervidae</taxon>
        <taxon>Odocoileinae</taxon>
        <taxon>Rangifer</taxon>
    </lineage>
</organism>
<proteinExistence type="predicted"/>
<gene>
    <name evidence="2" type="ORF">MRATA1EN1_LOCUS13551</name>
</gene>
<dbReference type="EMBL" id="OX459959">
    <property type="protein sequence ID" value="CAI9164589.1"/>
    <property type="molecule type" value="Genomic_DNA"/>
</dbReference>
<feature type="compositionally biased region" description="Gly residues" evidence="1">
    <location>
        <begin position="51"/>
        <end position="64"/>
    </location>
</feature>
<evidence type="ECO:0000313" key="3">
    <source>
        <dbReference type="Proteomes" id="UP001176941"/>
    </source>
</evidence>
<keyword evidence="3" id="KW-1185">Reference proteome</keyword>
<accession>A0ABN8YSZ3</accession>
<evidence type="ECO:0000256" key="1">
    <source>
        <dbReference type="SAM" id="MobiDB-lite"/>
    </source>
</evidence>